<dbReference type="Gene3D" id="3.40.190.80">
    <property type="match status" value="1"/>
</dbReference>
<evidence type="ECO:0000256" key="2">
    <source>
        <dbReference type="ARBA" id="ARBA00022842"/>
    </source>
</evidence>
<dbReference type="PANTHER" id="PTHR20854:SF4">
    <property type="entry name" value="INOSITOL-1-MONOPHOSPHATASE-RELATED"/>
    <property type="match status" value="1"/>
</dbReference>
<dbReference type="InterPro" id="IPR020550">
    <property type="entry name" value="Inositol_monophosphatase_CS"/>
</dbReference>
<dbReference type="GO" id="GO:0007165">
    <property type="term" value="P:signal transduction"/>
    <property type="evidence" value="ECO:0007669"/>
    <property type="project" value="TreeGrafter"/>
</dbReference>
<keyword evidence="2" id="KW-0460">Magnesium</keyword>
<dbReference type="GO" id="GO:0046872">
    <property type="term" value="F:metal ion binding"/>
    <property type="evidence" value="ECO:0007669"/>
    <property type="project" value="UniProtKB-KW"/>
</dbReference>
<dbReference type="PRINTS" id="PR00377">
    <property type="entry name" value="IMPHPHTASES"/>
</dbReference>
<dbReference type="GO" id="GO:0006020">
    <property type="term" value="P:inositol metabolic process"/>
    <property type="evidence" value="ECO:0007669"/>
    <property type="project" value="TreeGrafter"/>
</dbReference>
<dbReference type="GO" id="GO:0008934">
    <property type="term" value="F:inositol monophosphate 1-phosphatase activity"/>
    <property type="evidence" value="ECO:0007669"/>
    <property type="project" value="TreeGrafter"/>
</dbReference>
<organism evidence="3">
    <name type="scientific">marine sediment metagenome</name>
    <dbReference type="NCBI Taxonomy" id="412755"/>
    <lineage>
        <taxon>unclassified sequences</taxon>
        <taxon>metagenomes</taxon>
        <taxon>ecological metagenomes</taxon>
    </lineage>
</organism>
<dbReference type="SUPFAM" id="SSF56655">
    <property type="entry name" value="Carbohydrate phosphatase"/>
    <property type="match status" value="1"/>
</dbReference>
<dbReference type="GO" id="GO:0046854">
    <property type="term" value="P:phosphatidylinositol phosphate biosynthetic process"/>
    <property type="evidence" value="ECO:0007669"/>
    <property type="project" value="InterPro"/>
</dbReference>
<evidence type="ECO:0000256" key="1">
    <source>
        <dbReference type="ARBA" id="ARBA00022723"/>
    </source>
</evidence>
<protein>
    <submittedName>
        <fullName evidence="3">Uncharacterized protein</fullName>
    </submittedName>
</protein>
<dbReference type="AlphaFoldDB" id="A0A0F9VC07"/>
<dbReference type="Gene3D" id="3.30.540.10">
    <property type="entry name" value="Fructose-1,6-Bisphosphatase, subunit A, domain 1"/>
    <property type="match status" value="1"/>
</dbReference>
<reference evidence="3" key="1">
    <citation type="journal article" date="2015" name="Nature">
        <title>Complex archaea that bridge the gap between prokaryotes and eukaryotes.</title>
        <authorList>
            <person name="Spang A."/>
            <person name="Saw J.H."/>
            <person name="Jorgensen S.L."/>
            <person name="Zaremba-Niedzwiedzka K."/>
            <person name="Martijn J."/>
            <person name="Lind A.E."/>
            <person name="van Eijk R."/>
            <person name="Schleper C."/>
            <person name="Guy L."/>
            <person name="Ettema T.J."/>
        </authorList>
    </citation>
    <scope>NUCLEOTIDE SEQUENCE</scope>
</reference>
<dbReference type="EMBL" id="LAZR01000390">
    <property type="protein sequence ID" value="KKN71101.1"/>
    <property type="molecule type" value="Genomic_DNA"/>
</dbReference>
<dbReference type="PROSITE" id="PS00630">
    <property type="entry name" value="IMP_2"/>
    <property type="match status" value="1"/>
</dbReference>
<dbReference type="Pfam" id="PF00459">
    <property type="entry name" value="Inositol_P"/>
    <property type="match status" value="1"/>
</dbReference>
<gene>
    <name evidence="3" type="ORF">LCGC14_0424140</name>
</gene>
<dbReference type="PANTHER" id="PTHR20854">
    <property type="entry name" value="INOSITOL MONOPHOSPHATASE"/>
    <property type="match status" value="1"/>
</dbReference>
<accession>A0A0F9VC07</accession>
<dbReference type="CDD" id="cd01638">
    <property type="entry name" value="CysQ"/>
    <property type="match status" value="1"/>
</dbReference>
<dbReference type="InterPro" id="IPR000760">
    <property type="entry name" value="Inositol_monophosphatase-like"/>
</dbReference>
<proteinExistence type="predicted"/>
<comment type="caution">
    <text evidence="3">The sequence shown here is derived from an EMBL/GenBank/DDBJ whole genome shotgun (WGS) entry which is preliminary data.</text>
</comment>
<keyword evidence="1" id="KW-0479">Metal-binding</keyword>
<name>A0A0F9VC07_9ZZZZ</name>
<evidence type="ECO:0000313" key="3">
    <source>
        <dbReference type="EMBL" id="KKN71101.1"/>
    </source>
</evidence>
<sequence length="264" mass="28180">MPALDDLSLLIEAAHRSGEIATSFSGKTAQRWDKPDEAGPVTEADLAVNAMLHQTLTKARPDYGWLSEESDDGPQRLGQRDLFIIDPIDGTRSFIEGSDTWSHSLAISRNGKITAAVVFLPMLDRLYAAATGRGATLNGQPIAVSDIATLSEATVLATKPVMEMQHWAKGDPGFKRAHRPSLAYRLGLVGQGRFDGMVTLRKSWEWDIAAGALIVTEAGGQCTDRTGQPLRFNNPDPRLNGVVAGGGAVHAALLSGLAQTQATP</sequence>